<organism evidence="2">
    <name type="scientific">Bradyrhizobium barranii subsp. barranii</name>
    <dbReference type="NCBI Taxonomy" id="2823807"/>
    <lineage>
        <taxon>Bacteria</taxon>
        <taxon>Pseudomonadati</taxon>
        <taxon>Pseudomonadota</taxon>
        <taxon>Alphaproteobacteria</taxon>
        <taxon>Hyphomicrobiales</taxon>
        <taxon>Nitrobacteraceae</taxon>
        <taxon>Bradyrhizobium</taxon>
        <taxon>Bradyrhizobium barranii</taxon>
    </lineage>
</organism>
<reference evidence="2" key="2">
    <citation type="submission" date="2020-06" db="EMBL/GenBank/DDBJ databases">
        <title>Whole Genome Sequence of Bradyrhizobium sp. Strain 323S2.</title>
        <authorList>
            <person name="Bromfield E.S.P."/>
        </authorList>
    </citation>
    <scope>NUCLEOTIDE SEQUENCE [LARGE SCALE GENOMIC DNA]</scope>
    <source>
        <strain evidence="2">323S2</strain>
    </source>
</reference>
<evidence type="ECO:0000313" key="2">
    <source>
        <dbReference type="EMBL" id="NYY96436.1"/>
    </source>
</evidence>
<keyword evidence="3" id="KW-0614">Plasmid</keyword>
<keyword evidence="1" id="KW-1133">Transmembrane helix</keyword>
<dbReference type="AlphaFoldDB" id="A0A7Z0TTZ5"/>
<protein>
    <recommendedName>
        <fullName evidence="5">DUF4175 domain-containing protein</fullName>
    </recommendedName>
</protein>
<evidence type="ECO:0000256" key="1">
    <source>
        <dbReference type="SAM" id="Phobius"/>
    </source>
</evidence>
<dbReference type="Proteomes" id="UP000564836">
    <property type="component" value="Plasmid pBb323S2b"/>
</dbReference>
<feature type="transmembrane region" description="Helical" evidence="1">
    <location>
        <begin position="79"/>
        <end position="104"/>
    </location>
</feature>
<dbReference type="EMBL" id="JACBFH010000003">
    <property type="protein sequence ID" value="NYY96436.1"/>
    <property type="molecule type" value="Genomic_DNA"/>
</dbReference>
<geneLocation type="plasmid" evidence="3 4">
    <name>pBb323S2b</name>
</geneLocation>
<keyword evidence="1" id="KW-0812">Transmembrane</keyword>
<reference evidence="3 4" key="3">
    <citation type="journal article" date="2022" name="Int. J. Syst. Evol. Microbiol.">
        <title>Strains of Bradyrhizobium barranii sp. nov. associated with legumes native to Canada are symbionts of soybeans and belong to different subspecies (subsp. barranii subsp. nov. and subsp. apii subsp. nov.) and symbiovars (sv. glycinearum and sv. septentrionale).</title>
        <authorList>
            <person name="Bromfield E.S.P."/>
            <person name="Cloutier S."/>
            <person name="Wasai-Hara S."/>
            <person name="Minamisawa K."/>
        </authorList>
    </citation>
    <scope>NUCLEOTIDE SEQUENCE [LARGE SCALE GENOMIC DNA]</scope>
    <source>
        <strain evidence="4">323S2</strain>
        <plasmid evidence="3 4">pBb323S2b</plasmid>
    </source>
</reference>
<dbReference type="RefSeq" id="WP_166354401.1">
    <property type="nucleotide sequence ID" value="NZ_CP049701.1"/>
</dbReference>
<proteinExistence type="predicted"/>
<dbReference type="EMBL" id="CP088281">
    <property type="protein sequence ID" value="UGX99558.1"/>
    <property type="molecule type" value="Genomic_DNA"/>
</dbReference>
<sequence length="146" mass="15169">MIIFGLLLVILVIGLFGWLLFTLAVFALPFFAGVTIGMWAFHTGAGLLGGIAVGLAAGGVTFGIGQFALAFVTWTWLRLLIIILYVAPATVAGYCATHGIAQMAIPSSTWQTVFAVVGAIAVSITAFVRRTGMAAGGPARQRLARG</sequence>
<evidence type="ECO:0000313" key="3">
    <source>
        <dbReference type="EMBL" id="UGX99558.1"/>
    </source>
</evidence>
<evidence type="ECO:0000313" key="4">
    <source>
        <dbReference type="Proteomes" id="UP000564836"/>
    </source>
</evidence>
<gene>
    <name evidence="3" type="ORF">G6321_00054960</name>
    <name evidence="2" type="ORF">G6321_51385</name>
</gene>
<feature type="transmembrane region" description="Helical" evidence="1">
    <location>
        <begin position="51"/>
        <end position="72"/>
    </location>
</feature>
<keyword evidence="1" id="KW-0472">Membrane</keyword>
<reference evidence="3 4" key="1">
    <citation type="journal article" date="2017" name="Syst. Appl. Microbiol.">
        <title>Soybeans inoculated with root zone soils of Canadian native legumes harbour diverse and novel Bradyrhizobium spp. that possess agricultural potential.</title>
        <authorList>
            <person name="Bromfield E.S.P."/>
            <person name="Cloutier S."/>
            <person name="Tambong J.T."/>
            <person name="Tran Thi T.V."/>
        </authorList>
    </citation>
    <scope>NUCLEOTIDE SEQUENCE [LARGE SCALE GENOMIC DNA]</scope>
    <source>
        <strain evidence="3 4">323S2</strain>
    </source>
</reference>
<name>A0A7Z0TTZ5_9BRAD</name>
<feature type="transmembrane region" description="Helical" evidence="1">
    <location>
        <begin position="110"/>
        <end position="128"/>
    </location>
</feature>
<accession>A0A7Z0TTZ5</accession>
<evidence type="ECO:0008006" key="5">
    <source>
        <dbReference type="Google" id="ProtNLM"/>
    </source>
</evidence>